<evidence type="ECO:0000313" key="2">
    <source>
        <dbReference type="Proteomes" id="UP001429580"/>
    </source>
</evidence>
<evidence type="ECO:0000313" key="1">
    <source>
        <dbReference type="EMBL" id="NIJ60285.1"/>
    </source>
</evidence>
<gene>
    <name evidence="1" type="ORF">FHS82_004155</name>
</gene>
<keyword evidence="2" id="KW-1185">Reference proteome</keyword>
<organism evidence="1 2">
    <name type="scientific">Pseudochelatococcus lubricantis</name>
    <dbReference type="NCBI Taxonomy" id="1538102"/>
    <lineage>
        <taxon>Bacteria</taxon>
        <taxon>Pseudomonadati</taxon>
        <taxon>Pseudomonadota</taxon>
        <taxon>Alphaproteobacteria</taxon>
        <taxon>Hyphomicrobiales</taxon>
        <taxon>Chelatococcaceae</taxon>
        <taxon>Pseudochelatococcus</taxon>
    </lineage>
</organism>
<dbReference type="InterPro" id="IPR010836">
    <property type="entry name" value="SapC"/>
</dbReference>
<protein>
    <submittedName>
        <fullName evidence="1">Uncharacterized protein</fullName>
    </submittedName>
</protein>
<reference evidence="1 2" key="1">
    <citation type="submission" date="2020-03" db="EMBL/GenBank/DDBJ databases">
        <title>Genomic Encyclopedia of Type Strains, Phase IV (KMG-IV): sequencing the most valuable type-strain genomes for metagenomic binning, comparative biology and taxonomic classification.</title>
        <authorList>
            <person name="Goeker M."/>
        </authorList>
    </citation>
    <scope>NUCLEOTIDE SEQUENCE [LARGE SCALE GENOMIC DNA]</scope>
    <source>
        <strain evidence="1 2">DSM 103870</strain>
    </source>
</reference>
<accession>A0ABX0V7H1</accession>
<sequence>MALTGLAPGTGLSANRDITNEDISLLALKAYPFTVAPGDYAASRPVLVDHAEVRPGAQPINMYDSHGRFTRDALMRLAATRVFAHSQAKTARFSQLLHAAGLMQPWEFALQFGERTLSLAGLYTLTRDTQALYEKLTPLVEELGHEIVQLVEAHEISLFRMNDLARSFATISSAWTQIRAPAAGSADNAP</sequence>
<dbReference type="EMBL" id="JAASQI010000019">
    <property type="protein sequence ID" value="NIJ60285.1"/>
    <property type="molecule type" value="Genomic_DNA"/>
</dbReference>
<proteinExistence type="predicted"/>
<dbReference type="Pfam" id="PF07277">
    <property type="entry name" value="SapC"/>
    <property type="match status" value="1"/>
</dbReference>
<dbReference type="Proteomes" id="UP001429580">
    <property type="component" value="Unassembled WGS sequence"/>
</dbReference>
<name>A0ABX0V7H1_9HYPH</name>
<comment type="caution">
    <text evidence="1">The sequence shown here is derived from an EMBL/GenBank/DDBJ whole genome shotgun (WGS) entry which is preliminary data.</text>
</comment>